<evidence type="ECO:0000313" key="2">
    <source>
        <dbReference type="EMBL" id="MDG4983510.1"/>
    </source>
</evidence>
<dbReference type="EMBL" id="JAOWLY010000004">
    <property type="protein sequence ID" value="MDG4983510.1"/>
    <property type="molecule type" value="Genomic_DNA"/>
</dbReference>
<keyword evidence="1" id="KW-0812">Transmembrane</keyword>
<dbReference type="AlphaFoldDB" id="A0A9X4S410"/>
<protein>
    <submittedName>
        <fullName evidence="2">Uncharacterized protein</fullName>
    </submittedName>
</protein>
<organism evidence="2 3">
    <name type="scientific">Lactococcus lactis</name>
    <dbReference type="NCBI Taxonomy" id="1358"/>
    <lineage>
        <taxon>Bacteria</taxon>
        <taxon>Bacillati</taxon>
        <taxon>Bacillota</taxon>
        <taxon>Bacilli</taxon>
        <taxon>Lactobacillales</taxon>
        <taxon>Streptococcaceae</taxon>
        <taxon>Lactococcus</taxon>
    </lineage>
</organism>
<feature type="transmembrane region" description="Helical" evidence="1">
    <location>
        <begin position="108"/>
        <end position="132"/>
    </location>
</feature>
<sequence>MNDKDIEELIKELDIRYVTRADFKKEVISVSNMIYATREDFIEAMAKIEAFSKEQQVNTQLLNDIYNFLQENKQQDGETRARLKLIEEKVDNIKKGTFKVFIASKDPFLLIIKTFLTSLAMFFTMIIISMMIGHAADVFMTKNGGYVALFTLITSSIINFYGGKNHE</sequence>
<reference evidence="2" key="1">
    <citation type="submission" date="2022-10" db="EMBL/GenBank/DDBJ databases">
        <authorList>
            <person name="Turner M.S."/>
            <person name="Huang W."/>
        </authorList>
    </citation>
    <scope>NUCLEOTIDE SEQUENCE</scope>
    <source>
        <strain evidence="2">3</strain>
    </source>
</reference>
<dbReference type="RefSeq" id="WP_270328907.1">
    <property type="nucleotide sequence ID" value="NZ_JAOWLY010000004.1"/>
</dbReference>
<evidence type="ECO:0000313" key="3">
    <source>
        <dbReference type="Proteomes" id="UP001152614"/>
    </source>
</evidence>
<reference evidence="2" key="2">
    <citation type="journal article" date="2023" name="Food Microbiol.">
        <title>Evaluation of the fermentation potential of lactic acid bacteria isolated from herbs, fruits and vegetables as starter cultures in nut-based milk alternatives.</title>
        <authorList>
            <person name="Huang W."/>
            <person name="Dong A."/>
            <person name="Pham H.T."/>
            <person name="Zhou C."/>
            <person name="Huo Z."/>
            <person name="Watjen A.P."/>
            <person name="Prakash S."/>
            <person name="Bang-Berthelsen C.H."/>
            <person name="Turner M.S."/>
        </authorList>
    </citation>
    <scope>NUCLEOTIDE SEQUENCE</scope>
    <source>
        <strain evidence="2">3</strain>
    </source>
</reference>
<feature type="transmembrane region" description="Helical" evidence="1">
    <location>
        <begin position="144"/>
        <end position="162"/>
    </location>
</feature>
<name>A0A9X4S410_9LACT</name>
<accession>A0A9X4S410</accession>
<keyword evidence="1" id="KW-0472">Membrane</keyword>
<comment type="caution">
    <text evidence="2">The sequence shown here is derived from an EMBL/GenBank/DDBJ whole genome shotgun (WGS) entry which is preliminary data.</text>
</comment>
<gene>
    <name evidence="2" type="ORF">OGZ51_05035</name>
</gene>
<evidence type="ECO:0000256" key="1">
    <source>
        <dbReference type="SAM" id="Phobius"/>
    </source>
</evidence>
<dbReference type="Proteomes" id="UP001152614">
    <property type="component" value="Unassembled WGS sequence"/>
</dbReference>
<keyword evidence="1" id="KW-1133">Transmembrane helix</keyword>
<proteinExistence type="predicted"/>